<comment type="similarity">
    <text evidence="1">Belongs to the DadA oxidoreductase family.</text>
</comment>
<organism evidence="4 5">
    <name type="scientific">Rubrivivax albus</name>
    <dbReference type="NCBI Taxonomy" id="2499835"/>
    <lineage>
        <taxon>Bacteria</taxon>
        <taxon>Pseudomonadati</taxon>
        <taxon>Pseudomonadota</taxon>
        <taxon>Betaproteobacteria</taxon>
        <taxon>Burkholderiales</taxon>
        <taxon>Sphaerotilaceae</taxon>
        <taxon>Rubrivivax</taxon>
    </lineage>
</organism>
<evidence type="ECO:0000256" key="2">
    <source>
        <dbReference type="ARBA" id="ARBA00023002"/>
    </source>
</evidence>
<gene>
    <name evidence="4" type="ORF">ENE75_04845</name>
</gene>
<keyword evidence="2" id="KW-0560">Oxidoreductase</keyword>
<dbReference type="Pfam" id="PF01266">
    <property type="entry name" value="DAO"/>
    <property type="match status" value="1"/>
</dbReference>
<dbReference type="NCBIfam" id="NF001933">
    <property type="entry name" value="PRK00711.1"/>
    <property type="match status" value="1"/>
</dbReference>
<evidence type="ECO:0000256" key="1">
    <source>
        <dbReference type="ARBA" id="ARBA00009410"/>
    </source>
</evidence>
<dbReference type="AlphaFoldDB" id="A0A437K1E4"/>
<dbReference type="GO" id="GO:0008718">
    <property type="term" value="F:D-amino-acid dehydrogenase activity"/>
    <property type="evidence" value="ECO:0007669"/>
    <property type="project" value="TreeGrafter"/>
</dbReference>
<dbReference type="SUPFAM" id="SSF51905">
    <property type="entry name" value="FAD/NAD(P)-binding domain"/>
    <property type="match status" value="1"/>
</dbReference>
<reference evidence="4 5" key="1">
    <citation type="submission" date="2019-01" db="EMBL/GenBank/DDBJ databases">
        <authorList>
            <person name="Chen W.-M."/>
        </authorList>
    </citation>
    <scope>NUCLEOTIDE SEQUENCE [LARGE SCALE GENOMIC DNA]</scope>
    <source>
        <strain evidence="4 5">ICH-3</strain>
    </source>
</reference>
<dbReference type="GO" id="GO:0055130">
    <property type="term" value="P:D-alanine catabolic process"/>
    <property type="evidence" value="ECO:0007669"/>
    <property type="project" value="TreeGrafter"/>
</dbReference>
<dbReference type="EMBL" id="SACT01000001">
    <property type="protein sequence ID" value="RVT54186.1"/>
    <property type="molecule type" value="Genomic_DNA"/>
</dbReference>
<dbReference type="SUPFAM" id="SSF54373">
    <property type="entry name" value="FAD-linked reductases, C-terminal domain"/>
    <property type="match status" value="1"/>
</dbReference>
<dbReference type="RefSeq" id="WP_128196127.1">
    <property type="nucleotide sequence ID" value="NZ_SACT01000001.1"/>
</dbReference>
<dbReference type="OrthoDB" id="18526at2"/>
<proteinExistence type="inferred from homology"/>
<accession>A0A437K1E4</accession>
<sequence>MRIAIIGAGIIGVTTAYELSADGHAVTVFERGSAVADGTSFANAGVVAPGYVTPWAAPGMAWKVLRQMTGRHAAVRVAPSALLRDAGWLWRWWRACRPAVHGANRTHMHRLARYSQERLTGLSQRLQLDYERGQGYMVLLRGERELAAARGGLKLLAELGVAFELLDGARARQLEPGLNPGAPLRAAIHLPLDGVGNCRQFAHLLKAEAQKLGARFQFQQTVRAVHPGPTVTLDLTDGPQAFDAAVVCAGVDAGALLAPLGLRLPLLPVWGYSLTAPLRELEHAPDLGPRSALMDERYKVAISRLGRRVRVAGSAELGGQAGRFHDGAMATLHQVLDDWFPGAAQLAKAQRWKGARPMLPDGPPVIGPSGREGLWLNLGHGSSGWALSAGSARALADLMAGRTPGVALDGLGVERFA</sequence>
<dbReference type="InterPro" id="IPR006076">
    <property type="entry name" value="FAD-dep_OxRdtase"/>
</dbReference>
<keyword evidence="5" id="KW-1185">Reference proteome</keyword>
<dbReference type="GO" id="GO:0005737">
    <property type="term" value="C:cytoplasm"/>
    <property type="evidence" value="ECO:0007669"/>
    <property type="project" value="TreeGrafter"/>
</dbReference>
<comment type="caution">
    <text evidence="4">The sequence shown here is derived from an EMBL/GenBank/DDBJ whole genome shotgun (WGS) entry which is preliminary data.</text>
</comment>
<dbReference type="InterPro" id="IPR036188">
    <property type="entry name" value="FAD/NAD-bd_sf"/>
</dbReference>
<feature type="domain" description="FAD dependent oxidoreductase" evidence="3">
    <location>
        <begin position="2"/>
        <end position="398"/>
    </location>
</feature>
<evidence type="ECO:0000259" key="3">
    <source>
        <dbReference type="Pfam" id="PF01266"/>
    </source>
</evidence>
<dbReference type="Proteomes" id="UP000288178">
    <property type="component" value="Unassembled WGS sequence"/>
</dbReference>
<dbReference type="PANTHER" id="PTHR13847">
    <property type="entry name" value="SARCOSINE DEHYDROGENASE-RELATED"/>
    <property type="match status" value="1"/>
</dbReference>
<dbReference type="Gene3D" id="3.30.9.10">
    <property type="entry name" value="D-Amino Acid Oxidase, subunit A, domain 2"/>
    <property type="match status" value="1"/>
</dbReference>
<protein>
    <submittedName>
        <fullName evidence="4">FAD-dependent oxidoreductase</fullName>
    </submittedName>
</protein>
<evidence type="ECO:0000313" key="4">
    <source>
        <dbReference type="EMBL" id="RVT54186.1"/>
    </source>
</evidence>
<evidence type="ECO:0000313" key="5">
    <source>
        <dbReference type="Proteomes" id="UP000288178"/>
    </source>
</evidence>
<dbReference type="Gene3D" id="3.50.50.60">
    <property type="entry name" value="FAD/NAD(P)-binding domain"/>
    <property type="match status" value="2"/>
</dbReference>
<name>A0A437K1E4_9BURK</name>
<dbReference type="PANTHER" id="PTHR13847:SF280">
    <property type="entry name" value="D-AMINO ACID DEHYDROGENASE"/>
    <property type="match status" value="1"/>
</dbReference>
<dbReference type="GO" id="GO:0005886">
    <property type="term" value="C:plasma membrane"/>
    <property type="evidence" value="ECO:0007669"/>
    <property type="project" value="TreeGrafter"/>
</dbReference>